<dbReference type="EMBL" id="JAGSPM010000002">
    <property type="protein sequence ID" value="MBR7745770.1"/>
    <property type="molecule type" value="Genomic_DNA"/>
</dbReference>
<sequence>MSPEREKEFEELLAFLDFYFENLKRPTLPVSICNLPTLRAEAERIAREHGRSKALVGTRQAVNDVAEELSDLAPESVELLDQALRGAGLLTLSEVRRRYSALYRRILKRGHIKTDTEYYLVNGVVVDQTSALEPEERDRLQAMISAYEG</sequence>
<dbReference type="RefSeq" id="WP_212683143.1">
    <property type="nucleotide sequence ID" value="NZ_JAGSPM010000002.1"/>
</dbReference>
<name>A0A941DE26_9BURK</name>
<organism evidence="1 2">
    <name type="scientific">Undibacterium baiyunense</name>
    <dbReference type="NCBI Taxonomy" id="2828731"/>
    <lineage>
        <taxon>Bacteria</taxon>
        <taxon>Pseudomonadati</taxon>
        <taxon>Pseudomonadota</taxon>
        <taxon>Betaproteobacteria</taxon>
        <taxon>Burkholderiales</taxon>
        <taxon>Oxalobacteraceae</taxon>
        <taxon>Undibacterium</taxon>
    </lineage>
</organism>
<comment type="caution">
    <text evidence="1">The sequence shown here is derived from an EMBL/GenBank/DDBJ whole genome shotgun (WGS) entry which is preliminary data.</text>
</comment>
<accession>A0A941DE26</accession>
<dbReference type="Proteomes" id="UP000680158">
    <property type="component" value="Unassembled WGS sequence"/>
</dbReference>
<proteinExistence type="predicted"/>
<reference evidence="1 2" key="1">
    <citation type="submission" date="2021-04" db="EMBL/GenBank/DDBJ databases">
        <title>novel species isolated from subtropical streams in China.</title>
        <authorList>
            <person name="Lu H."/>
        </authorList>
    </citation>
    <scope>NUCLEOTIDE SEQUENCE [LARGE SCALE GENOMIC DNA]</scope>
    <source>
        <strain evidence="1 2">BYS107W</strain>
    </source>
</reference>
<evidence type="ECO:0000313" key="1">
    <source>
        <dbReference type="EMBL" id="MBR7745770.1"/>
    </source>
</evidence>
<protein>
    <submittedName>
        <fullName evidence="1">Uncharacterized protein</fullName>
    </submittedName>
</protein>
<evidence type="ECO:0000313" key="2">
    <source>
        <dbReference type="Proteomes" id="UP000680158"/>
    </source>
</evidence>
<gene>
    <name evidence="1" type="ORF">KDM92_04200</name>
</gene>
<dbReference type="AlphaFoldDB" id="A0A941DE26"/>
<keyword evidence="2" id="KW-1185">Reference proteome</keyword>